<evidence type="ECO:0000256" key="3">
    <source>
        <dbReference type="ARBA" id="ARBA00023163"/>
    </source>
</evidence>
<dbReference type="InterPro" id="IPR050109">
    <property type="entry name" value="HTH-type_TetR-like_transc_reg"/>
</dbReference>
<keyword evidence="3" id="KW-0804">Transcription</keyword>
<evidence type="ECO:0000256" key="5">
    <source>
        <dbReference type="SAM" id="MobiDB-lite"/>
    </source>
</evidence>
<dbReference type="EMBL" id="BAAABW010000033">
    <property type="protein sequence ID" value="GAA0375449.1"/>
    <property type="molecule type" value="Genomic_DNA"/>
</dbReference>
<keyword evidence="8" id="KW-1185">Reference proteome</keyword>
<dbReference type="PROSITE" id="PS50977">
    <property type="entry name" value="HTH_TETR_2"/>
    <property type="match status" value="1"/>
</dbReference>
<dbReference type="InterPro" id="IPR036271">
    <property type="entry name" value="Tet_transcr_reg_TetR-rel_C_sf"/>
</dbReference>
<evidence type="ECO:0000313" key="7">
    <source>
        <dbReference type="EMBL" id="GAA0375449.1"/>
    </source>
</evidence>
<dbReference type="SUPFAM" id="SSF48498">
    <property type="entry name" value="Tetracyclin repressor-like, C-terminal domain"/>
    <property type="match status" value="1"/>
</dbReference>
<evidence type="ECO:0000259" key="6">
    <source>
        <dbReference type="PROSITE" id="PS50977"/>
    </source>
</evidence>
<dbReference type="Pfam" id="PF21597">
    <property type="entry name" value="TetR_C_43"/>
    <property type="match status" value="1"/>
</dbReference>
<feature type="domain" description="HTH tetR-type" evidence="6">
    <location>
        <begin position="16"/>
        <end position="75"/>
    </location>
</feature>
<comment type="caution">
    <text evidence="7">The sequence shown here is derived from an EMBL/GenBank/DDBJ whole genome shotgun (WGS) entry which is preliminary data.</text>
</comment>
<keyword evidence="2 4" id="KW-0238">DNA-binding</keyword>
<organism evidence="7 8">
    <name type="scientific">Streptomyces blastmyceticus</name>
    <dbReference type="NCBI Taxonomy" id="68180"/>
    <lineage>
        <taxon>Bacteria</taxon>
        <taxon>Bacillati</taxon>
        <taxon>Actinomycetota</taxon>
        <taxon>Actinomycetes</taxon>
        <taxon>Kitasatosporales</taxon>
        <taxon>Streptomycetaceae</taxon>
        <taxon>Streptomyces</taxon>
    </lineage>
</organism>
<evidence type="ECO:0000256" key="1">
    <source>
        <dbReference type="ARBA" id="ARBA00023015"/>
    </source>
</evidence>
<evidence type="ECO:0000313" key="8">
    <source>
        <dbReference type="Proteomes" id="UP001500063"/>
    </source>
</evidence>
<dbReference type="PANTHER" id="PTHR30055:SF234">
    <property type="entry name" value="HTH-TYPE TRANSCRIPTIONAL REGULATOR BETI"/>
    <property type="match status" value="1"/>
</dbReference>
<dbReference type="InterPro" id="IPR049445">
    <property type="entry name" value="TetR_SbtR-like_C"/>
</dbReference>
<feature type="DNA-binding region" description="H-T-H motif" evidence="4">
    <location>
        <begin position="38"/>
        <end position="57"/>
    </location>
</feature>
<dbReference type="PANTHER" id="PTHR30055">
    <property type="entry name" value="HTH-TYPE TRANSCRIPTIONAL REGULATOR RUTR"/>
    <property type="match status" value="1"/>
</dbReference>
<protein>
    <submittedName>
        <fullName evidence="7">Helix-turn-helix domain-containing protein</fullName>
    </submittedName>
</protein>
<gene>
    <name evidence="7" type="ORF">GCM10010319_62480</name>
</gene>
<name>A0ABP3HPD0_9ACTN</name>
<feature type="region of interest" description="Disordered" evidence="5">
    <location>
        <begin position="191"/>
        <end position="225"/>
    </location>
</feature>
<dbReference type="PRINTS" id="PR00455">
    <property type="entry name" value="HTHTETR"/>
</dbReference>
<proteinExistence type="predicted"/>
<dbReference type="SUPFAM" id="SSF46689">
    <property type="entry name" value="Homeodomain-like"/>
    <property type="match status" value="1"/>
</dbReference>
<accession>A0ABP3HPD0</accession>
<reference evidence="8" key="1">
    <citation type="journal article" date="2019" name="Int. J. Syst. Evol. Microbiol.">
        <title>The Global Catalogue of Microorganisms (GCM) 10K type strain sequencing project: providing services to taxonomists for standard genome sequencing and annotation.</title>
        <authorList>
            <consortium name="The Broad Institute Genomics Platform"/>
            <consortium name="The Broad Institute Genome Sequencing Center for Infectious Disease"/>
            <person name="Wu L."/>
            <person name="Ma J."/>
        </authorList>
    </citation>
    <scope>NUCLEOTIDE SEQUENCE [LARGE SCALE GENOMIC DNA]</scope>
    <source>
        <strain evidence="8">JCM 4565</strain>
    </source>
</reference>
<keyword evidence="1" id="KW-0805">Transcription regulation</keyword>
<dbReference type="InterPro" id="IPR009057">
    <property type="entry name" value="Homeodomain-like_sf"/>
</dbReference>
<sequence length="225" mass="24456">MAISDDRRTPLRKDARRNRETLITAAREVCAERGVDAPLDEIARRAGVGNATLYRHFASRAELIEAVFRDSLTPLLRAAEEARAHPDPWAGLTAYMDRVFTLLAADRGANDLMTTGIQGVPTLEALHEGHRHTLDVLLRRAQQQAAVRADIGVEDLLFLLTALGRAVPAVPDTWRRYLALLLDALRPGAAHPLPAPPPGPGRFGAALRQSGPAPRTGTGPDRPTR</sequence>
<evidence type="ECO:0000256" key="4">
    <source>
        <dbReference type="PROSITE-ProRule" id="PRU00335"/>
    </source>
</evidence>
<dbReference type="RefSeq" id="WP_344123218.1">
    <property type="nucleotide sequence ID" value="NZ_BAAABW010000033.1"/>
</dbReference>
<dbReference type="Proteomes" id="UP001500063">
    <property type="component" value="Unassembled WGS sequence"/>
</dbReference>
<dbReference type="Gene3D" id="1.10.357.10">
    <property type="entry name" value="Tetracycline Repressor, domain 2"/>
    <property type="match status" value="1"/>
</dbReference>
<evidence type="ECO:0000256" key="2">
    <source>
        <dbReference type="ARBA" id="ARBA00023125"/>
    </source>
</evidence>
<dbReference type="InterPro" id="IPR001647">
    <property type="entry name" value="HTH_TetR"/>
</dbReference>
<dbReference type="Pfam" id="PF00440">
    <property type="entry name" value="TetR_N"/>
    <property type="match status" value="1"/>
</dbReference>